<gene>
    <name evidence="3" type="ORF">MM415B04022_0008</name>
</gene>
<name>A0A6M3LI36_9ZZZZ</name>
<evidence type="ECO:0000256" key="1">
    <source>
        <dbReference type="SAM" id="Coils"/>
    </source>
</evidence>
<feature type="compositionally biased region" description="Polar residues" evidence="2">
    <location>
        <begin position="568"/>
        <end position="577"/>
    </location>
</feature>
<dbReference type="AlphaFoldDB" id="A0A6M3LI36"/>
<keyword evidence="1" id="KW-0175">Coiled coil</keyword>
<accession>A0A6M3LI36</accession>
<evidence type="ECO:0000313" key="3">
    <source>
        <dbReference type="EMBL" id="QJA94039.1"/>
    </source>
</evidence>
<dbReference type="EMBL" id="MT143198">
    <property type="protein sequence ID" value="QJA94039.1"/>
    <property type="molecule type" value="Genomic_DNA"/>
</dbReference>
<feature type="region of interest" description="Disordered" evidence="2">
    <location>
        <begin position="528"/>
        <end position="577"/>
    </location>
</feature>
<organism evidence="3">
    <name type="scientific">viral metagenome</name>
    <dbReference type="NCBI Taxonomy" id="1070528"/>
    <lineage>
        <taxon>unclassified sequences</taxon>
        <taxon>metagenomes</taxon>
        <taxon>organismal metagenomes</taxon>
    </lineage>
</organism>
<feature type="coiled-coil region" evidence="1">
    <location>
        <begin position="10"/>
        <end position="37"/>
    </location>
</feature>
<proteinExistence type="predicted"/>
<protein>
    <recommendedName>
        <fullName evidence="4">Portal protein</fullName>
    </recommendedName>
</protein>
<reference evidence="3" key="1">
    <citation type="submission" date="2020-03" db="EMBL/GenBank/DDBJ databases">
        <title>The deep terrestrial virosphere.</title>
        <authorList>
            <person name="Holmfeldt K."/>
            <person name="Nilsson E."/>
            <person name="Simone D."/>
            <person name="Lopez-Fernandez M."/>
            <person name="Wu X."/>
            <person name="de Brujin I."/>
            <person name="Lundin D."/>
            <person name="Andersson A."/>
            <person name="Bertilsson S."/>
            <person name="Dopson M."/>
        </authorList>
    </citation>
    <scope>NUCLEOTIDE SEQUENCE</scope>
    <source>
        <strain evidence="3">MM415B04022</strain>
    </source>
</reference>
<sequence length="577" mass="64501">MSKHLSEKSVSRLFDSIDDSQKELEFIREERIKAIKQFTGRHYATNGPDKRVPVNFLKLAVDIYTRSLAARAPRVMITTKNRELQPVAANLELAVNEIPNEIGLTETFRRWVVEALFTLGVVKVGLSTTSEVLGHAYGEPFVDIVTVDDYFLDMSAKDMDDIQFEGNDYWPTYDGLKQWAELTKREKEDLKPDYNSPHLGSGGQKRAESIAVSRSIMEYKPRVHTRDVWLPDDGLIVTYIVNSKKIVKETKWTGPGNGPYHKLAYSHVPGNLLPVSNVAIWMDLHELGNALFRKIADQADSQKSVLGFTGEDEDAVNAFKNANDGEGIRYGGQQPQRLEAGGVDAKTLAFYLQVKELSSYFAGNIDSLGGLAVQSETLGQDRLISQSASALLRDMSDKTISAIEGVFKDLCYYEWNDPVTVRMLEKAMPGFPELKVPVKWDQDARKGSIEDYDLRVDVYSMADNSLTVKMQKLALILERYIFPLAPEIRAQGGQIDIQVILDLIAKYNDFDELRDIVFFMEPGQLESSGQESEIIKGVSGAEQQDGRQKGPTPSGKSDILQRMLLGDSPQQAESGVL</sequence>
<evidence type="ECO:0000256" key="2">
    <source>
        <dbReference type="SAM" id="MobiDB-lite"/>
    </source>
</evidence>
<evidence type="ECO:0008006" key="4">
    <source>
        <dbReference type="Google" id="ProtNLM"/>
    </source>
</evidence>